<keyword evidence="4 5" id="KW-0472">Membrane</keyword>
<gene>
    <name evidence="6" type="ORF">CF394_06910</name>
</gene>
<evidence type="ECO:0000256" key="1">
    <source>
        <dbReference type="ARBA" id="ARBA00004141"/>
    </source>
</evidence>
<dbReference type="CDD" id="cd16914">
    <property type="entry name" value="EcfT"/>
    <property type="match status" value="1"/>
</dbReference>
<organism evidence="6 7">
    <name type="scientific">Tetzosporium hominis</name>
    <dbReference type="NCBI Taxonomy" id="2020506"/>
    <lineage>
        <taxon>Bacteria</taxon>
        <taxon>Bacillati</taxon>
        <taxon>Bacillota</taxon>
        <taxon>Bacilli</taxon>
        <taxon>Bacillales</taxon>
        <taxon>Caryophanaceae</taxon>
        <taxon>Tetzosporium</taxon>
    </lineage>
</organism>
<feature type="transmembrane region" description="Helical" evidence="5">
    <location>
        <begin position="41"/>
        <end position="59"/>
    </location>
</feature>
<evidence type="ECO:0000256" key="2">
    <source>
        <dbReference type="ARBA" id="ARBA00022692"/>
    </source>
</evidence>
<feature type="transmembrane region" description="Helical" evidence="5">
    <location>
        <begin position="104"/>
        <end position="127"/>
    </location>
</feature>
<dbReference type="AlphaFoldDB" id="A0A264W4H6"/>
<dbReference type="GO" id="GO:0005886">
    <property type="term" value="C:plasma membrane"/>
    <property type="evidence" value="ECO:0007669"/>
    <property type="project" value="UniProtKB-ARBA"/>
</dbReference>
<evidence type="ECO:0000256" key="3">
    <source>
        <dbReference type="ARBA" id="ARBA00022989"/>
    </source>
</evidence>
<dbReference type="OrthoDB" id="2039442at2"/>
<feature type="transmembrane region" description="Helical" evidence="5">
    <location>
        <begin position="234"/>
        <end position="254"/>
    </location>
</feature>
<feature type="transmembrane region" description="Helical" evidence="5">
    <location>
        <begin position="266"/>
        <end position="289"/>
    </location>
</feature>
<dbReference type="InterPro" id="IPR003339">
    <property type="entry name" value="ABC/ECF_trnsptr_transmembrane"/>
</dbReference>
<reference evidence="6 7" key="1">
    <citation type="submission" date="2017-07" db="EMBL/GenBank/DDBJ databases">
        <title>Tetzosporium hominis gen.nov. sp.nov.</title>
        <authorList>
            <person name="Tetz G."/>
            <person name="Tetz V."/>
        </authorList>
    </citation>
    <scope>NUCLEOTIDE SEQUENCE [LARGE SCALE GENOMIC DNA]</scope>
    <source>
        <strain evidence="6 7">VT-49</strain>
    </source>
</reference>
<keyword evidence="2 5" id="KW-0812">Transmembrane</keyword>
<evidence type="ECO:0000313" key="7">
    <source>
        <dbReference type="Proteomes" id="UP000217065"/>
    </source>
</evidence>
<evidence type="ECO:0000256" key="4">
    <source>
        <dbReference type="ARBA" id="ARBA00023136"/>
    </source>
</evidence>
<comment type="caution">
    <text evidence="6">The sequence shown here is derived from an EMBL/GenBank/DDBJ whole genome shotgun (WGS) entry which is preliminary data.</text>
</comment>
<dbReference type="PANTHER" id="PTHR33514">
    <property type="entry name" value="PROTEIN ABCI12, CHLOROPLASTIC"/>
    <property type="match status" value="1"/>
</dbReference>
<comment type="subcellular location">
    <subcellularLocation>
        <location evidence="1">Membrane</location>
        <topology evidence="1">Multi-pass membrane protein</topology>
    </subcellularLocation>
</comment>
<name>A0A264W4H6_9BACL</name>
<protein>
    <submittedName>
        <fullName evidence="6">Uncharacterized protein</fullName>
    </submittedName>
</protein>
<evidence type="ECO:0000313" key="6">
    <source>
        <dbReference type="EMBL" id="OZS78480.1"/>
    </source>
</evidence>
<dbReference type="PANTHER" id="PTHR33514:SF13">
    <property type="entry name" value="PROTEIN ABCI12, CHLOROPLASTIC"/>
    <property type="match status" value="1"/>
</dbReference>
<feature type="transmembrane region" description="Helical" evidence="5">
    <location>
        <begin position="133"/>
        <end position="152"/>
    </location>
</feature>
<dbReference type="Proteomes" id="UP000217065">
    <property type="component" value="Unassembled WGS sequence"/>
</dbReference>
<sequence>MVKERGWTPMESGFRSCHPYVVFFYYICVGSFAMYFNHPVFLVVGCCVLCLVTMSHGGVTALKKWMPTLLSMSLAIILLNPFLNSRGTHVFFYFRGKQVTLEATMYGVVMALSIVMILLLFISFNLVLNGNKFLFIFSSLLPRTAFMTMLAIRFVPLLKRRLDEISDVQRVKGMSMTTGSLRDRVKNAMTLLQILLTWSLQEAMDTADSMKARGYGTGKRSPYIPYKMDKRDKGWLATMGILFALCLAGGMLGYGKMIIYPALGTLQFYLLDWVLLACMLVVLAFPLLVEGREQFKWRFSI</sequence>
<feature type="transmembrane region" description="Helical" evidence="5">
    <location>
        <begin position="65"/>
        <end position="83"/>
    </location>
</feature>
<dbReference type="EMBL" id="NOKQ01000196">
    <property type="protein sequence ID" value="OZS78480.1"/>
    <property type="molecule type" value="Genomic_DNA"/>
</dbReference>
<dbReference type="Pfam" id="PF02361">
    <property type="entry name" value="CbiQ"/>
    <property type="match status" value="1"/>
</dbReference>
<accession>A0A264W4H6</accession>
<keyword evidence="3 5" id="KW-1133">Transmembrane helix</keyword>
<evidence type="ECO:0000256" key="5">
    <source>
        <dbReference type="SAM" id="Phobius"/>
    </source>
</evidence>
<proteinExistence type="predicted"/>
<keyword evidence="7" id="KW-1185">Reference proteome</keyword>